<evidence type="ECO:0000313" key="1">
    <source>
        <dbReference type="EMBL" id="KAJ3831559.1"/>
    </source>
</evidence>
<feature type="non-terminal residue" evidence="1">
    <location>
        <position position="1"/>
    </location>
</feature>
<keyword evidence="2" id="KW-1185">Reference proteome</keyword>
<protein>
    <submittedName>
        <fullName evidence="1">Uncharacterized protein</fullName>
    </submittedName>
</protein>
<organism evidence="1 2">
    <name type="scientific">Lentinula raphanica</name>
    <dbReference type="NCBI Taxonomy" id="153919"/>
    <lineage>
        <taxon>Eukaryota</taxon>
        <taxon>Fungi</taxon>
        <taxon>Dikarya</taxon>
        <taxon>Basidiomycota</taxon>
        <taxon>Agaricomycotina</taxon>
        <taxon>Agaricomycetes</taxon>
        <taxon>Agaricomycetidae</taxon>
        <taxon>Agaricales</taxon>
        <taxon>Marasmiineae</taxon>
        <taxon>Omphalotaceae</taxon>
        <taxon>Lentinula</taxon>
    </lineage>
</organism>
<dbReference type="EMBL" id="MU807379">
    <property type="protein sequence ID" value="KAJ3831559.1"/>
    <property type="molecule type" value="Genomic_DNA"/>
</dbReference>
<name>A0AA38NVU7_9AGAR</name>
<dbReference type="Proteomes" id="UP001163846">
    <property type="component" value="Unassembled WGS sequence"/>
</dbReference>
<dbReference type="AlphaFoldDB" id="A0AA38NVU7"/>
<proteinExistence type="predicted"/>
<comment type="caution">
    <text evidence="1">The sequence shown here is derived from an EMBL/GenBank/DDBJ whole genome shotgun (WGS) entry which is preliminary data.</text>
</comment>
<sequence>IFIFAPLLKFMLLGTIPLSIISHFWDWDAFLQLSLSFSATLNLTWFLSEATDLLGKRVDPRNLGLLETSTGNIVKIIVGTVAILQGE</sequence>
<accession>A0AA38NVU7</accession>
<reference evidence="1" key="1">
    <citation type="submission" date="2022-08" db="EMBL/GenBank/DDBJ databases">
        <authorList>
            <consortium name="DOE Joint Genome Institute"/>
            <person name="Min B."/>
            <person name="Riley R."/>
            <person name="Sierra-Patev S."/>
            <person name="Naranjo-Ortiz M."/>
            <person name="Looney B."/>
            <person name="Konkel Z."/>
            <person name="Slot J.C."/>
            <person name="Sakamoto Y."/>
            <person name="Steenwyk J.L."/>
            <person name="Rokas A."/>
            <person name="Carro J."/>
            <person name="Camarero S."/>
            <person name="Ferreira P."/>
            <person name="Molpeceres G."/>
            <person name="Ruiz-Duenas F.J."/>
            <person name="Serrano A."/>
            <person name="Henrissat B."/>
            <person name="Drula E."/>
            <person name="Hughes K.W."/>
            <person name="Mata J.L."/>
            <person name="Ishikawa N.K."/>
            <person name="Vargas-Isla R."/>
            <person name="Ushijima S."/>
            <person name="Smith C.A."/>
            <person name="Ahrendt S."/>
            <person name="Andreopoulos W."/>
            <person name="He G."/>
            <person name="Labutti K."/>
            <person name="Lipzen A."/>
            <person name="Ng V."/>
            <person name="Sandor L."/>
            <person name="Barry K."/>
            <person name="Martinez A.T."/>
            <person name="Xiao Y."/>
            <person name="Gibbons J.G."/>
            <person name="Terashima K."/>
            <person name="Hibbett D.S."/>
            <person name="Grigoriev I.V."/>
        </authorList>
    </citation>
    <scope>NUCLEOTIDE SEQUENCE</scope>
    <source>
        <strain evidence="1">TFB9207</strain>
    </source>
</reference>
<feature type="non-terminal residue" evidence="1">
    <location>
        <position position="87"/>
    </location>
</feature>
<gene>
    <name evidence="1" type="ORF">F5878DRAFT_509668</name>
</gene>
<evidence type="ECO:0000313" key="2">
    <source>
        <dbReference type="Proteomes" id="UP001163846"/>
    </source>
</evidence>